<name>A0A2T7TFI3_9ACTN</name>
<gene>
    <name evidence="12" type="ORF">Y717_02355</name>
</gene>
<keyword evidence="6" id="KW-0560">Oxidoreductase</keyword>
<dbReference type="STRING" id="1440053.GCA_000718095_03646"/>
<dbReference type="SUPFAM" id="SSF54909">
    <property type="entry name" value="Dimeric alpha+beta barrel"/>
    <property type="match status" value="1"/>
</dbReference>
<dbReference type="PROSITE" id="PS51404">
    <property type="entry name" value="DYP_PEROXIDASE"/>
    <property type="match status" value="1"/>
</dbReference>
<evidence type="ECO:0000256" key="9">
    <source>
        <dbReference type="SAM" id="MobiDB-lite"/>
    </source>
</evidence>
<dbReference type="EMBL" id="AZSP01000012">
    <property type="protein sequence ID" value="PVE13920.1"/>
    <property type="molecule type" value="Genomic_DNA"/>
</dbReference>
<dbReference type="InterPro" id="IPR006314">
    <property type="entry name" value="Dyp_peroxidase"/>
</dbReference>
<feature type="domain" description="Dyp-type peroxidase N-terminal" evidence="10">
    <location>
        <begin position="43"/>
        <end position="124"/>
    </location>
</feature>
<organism evidence="12 13">
    <name type="scientific">Streptomyces scopuliridis RB72</name>
    <dbReference type="NCBI Taxonomy" id="1440053"/>
    <lineage>
        <taxon>Bacteria</taxon>
        <taxon>Bacillati</taxon>
        <taxon>Actinomycetota</taxon>
        <taxon>Actinomycetes</taxon>
        <taxon>Kitasatosporales</taxon>
        <taxon>Streptomycetaceae</taxon>
        <taxon>Streptomyces</taxon>
    </lineage>
</organism>
<accession>A0A2T7TFI3</accession>
<evidence type="ECO:0000313" key="13">
    <source>
        <dbReference type="Proteomes" id="UP000245992"/>
    </source>
</evidence>
<evidence type="ECO:0000256" key="2">
    <source>
        <dbReference type="ARBA" id="ARBA00022559"/>
    </source>
</evidence>
<evidence type="ECO:0000256" key="1">
    <source>
        <dbReference type="ARBA" id="ARBA00001970"/>
    </source>
</evidence>
<evidence type="ECO:0000313" key="12">
    <source>
        <dbReference type="EMBL" id="PVE13920.1"/>
    </source>
</evidence>
<comment type="cofactor">
    <cofactor evidence="1">
        <name>heme b</name>
        <dbReference type="ChEBI" id="CHEBI:60344"/>
    </cofactor>
</comment>
<dbReference type="InterPro" id="IPR048327">
    <property type="entry name" value="Dyp_perox_N"/>
</dbReference>
<keyword evidence="5" id="KW-0732">Signal</keyword>
<dbReference type="Proteomes" id="UP000245992">
    <property type="component" value="Unassembled WGS sequence"/>
</dbReference>
<feature type="compositionally biased region" description="Basic and acidic residues" evidence="9">
    <location>
        <begin position="234"/>
        <end position="246"/>
    </location>
</feature>
<evidence type="ECO:0000256" key="6">
    <source>
        <dbReference type="ARBA" id="ARBA00023002"/>
    </source>
</evidence>
<dbReference type="Pfam" id="PF04261">
    <property type="entry name" value="Dyp_perox_N"/>
    <property type="match status" value="1"/>
</dbReference>
<comment type="caution">
    <text evidence="12">The sequence shown here is derived from an EMBL/GenBank/DDBJ whole genome shotgun (WGS) entry which is preliminary data.</text>
</comment>
<feature type="region of interest" description="Disordered" evidence="9">
    <location>
        <begin position="211"/>
        <end position="256"/>
    </location>
</feature>
<keyword evidence="2" id="KW-0575">Peroxidase</keyword>
<dbReference type="InterPro" id="IPR011008">
    <property type="entry name" value="Dimeric_a/b-barrel"/>
</dbReference>
<sequence length="343" mass="37202">MPVQLRGVRPEGRVVMVALDRGARGGESRAILRELVSGLRAVERAGVTVGVGLAVGAFGAAANRPRQLVEMPVFVGGLLDPARSHGDVLVQVAGDRAVDVRAAVEGLLPAVPGWRERWRIEGFRAENREEGGRGLARNPFHFTEGFGNPAGDGETADRALVRAGQGEPEWAVGGSYQVVRIIRFATELWDKDSVSEQERIIGRRRDGRWLDGAPAGEEPNFAADPKGRLTPLDSHVRLAAPDRRDPPPLVRRSYSYDRGDGDTGLVFSCFQRDLAKGFEAVQKRLEGEAMAKYLLTTGGGYYFVPPPGDHWIDALLQGSSGPVGVVATARPGRRRIRSSWSRS</sequence>
<feature type="domain" description="Dyp-type peroxidase C-terminal" evidence="11">
    <location>
        <begin position="137"/>
        <end position="306"/>
    </location>
</feature>
<dbReference type="GO" id="GO:0004601">
    <property type="term" value="F:peroxidase activity"/>
    <property type="evidence" value="ECO:0007669"/>
    <property type="project" value="UniProtKB-KW"/>
</dbReference>
<keyword evidence="3" id="KW-0349">Heme</keyword>
<dbReference type="GO" id="GO:0020037">
    <property type="term" value="F:heme binding"/>
    <property type="evidence" value="ECO:0007669"/>
    <property type="project" value="InterPro"/>
</dbReference>
<proteinExistence type="inferred from homology"/>
<keyword evidence="4" id="KW-0479">Metal-binding</keyword>
<keyword evidence="13" id="KW-1185">Reference proteome</keyword>
<dbReference type="GO" id="GO:0005829">
    <property type="term" value="C:cytosol"/>
    <property type="evidence" value="ECO:0007669"/>
    <property type="project" value="TreeGrafter"/>
</dbReference>
<comment type="similarity">
    <text evidence="8">Belongs to the DyP-type peroxidase family.</text>
</comment>
<evidence type="ECO:0000259" key="10">
    <source>
        <dbReference type="Pfam" id="PF04261"/>
    </source>
</evidence>
<dbReference type="NCBIfam" id="TIGR01413">
    <property type="entry name" value="Dyp_perox_fam"/>
    <property type="match status" value="1"/>
</dbReference>
<evidence type="ECO:0008006" key="14">
    <source>
        <dbReference type="Google" id="ProtNLM"/>
    </source>
</evidence>
<evidence type="ECO:0000256" key="5">
    <source>
        <dbReference type="ARBA" id="ARBA00022729"/>
    </source>
</evidence>
<protein>
    <recommendedName>
        <fullName evidence="14">Peroxidase</fullName>
    </recommendedName>
</protein>
<dbReference type="PANTHER" id="PTHR30521">
    <property type="entry name" value="DEFERROCHELATASE/PEROXIDASE"/>
    <property type="match status" value="1"/>
</dbReference>
<evidence type="ECO:0000259" key="11">
    <source>
        <dbReference type="Pfam" id="PF20628"/>
    </source>
</evidence>
<evidence type="ECO:0000256" key="3">
    <source>
        <dbReference type="ARBA" id="ARBA00022617"/>
    </source>
</evidence>
<reference evidence="12 13" key="1">
    <citation type="submission" date="2013-12" db="EMBL/GenBank/DDBJ databases">
        <title>Annotated genome of Streptomyces scopuliridis.</title>
        <authorList>
            <person name="Olson J.B."/>
        </authorList>
    </citation>
    <scope>NUCLEOTIDE SEQUENCE [LARGE SCALE GENOMIC DNA]</scope>
    <source>
        <strain evidence="12 13">RB72</strain>
    </source>
</reference>
<dbReference type="Pfam" id="PF20628">
    <property type="entry name" value="Dyp_perox_C"/>
    <property type="match status" value="1"/>
</dbReference>
<keyword evidence="7" id="KW-0408">Iron</keyword>
<dbReference type="AlphaFoldDB" id="A0A2T7TFI3"/>
<evidence type="ECO:0000256" key="8">
    <source>
        <dbReference type="ARBA" id="ARBA00025737"/>
    </source>
</evidence>
<evidence type="ECO:0000256" key="4">
    <source>
        <dbReference type="ARBA" id="ARBA00022723"/>
    </source>
</evidence>
<dbReference type="GO" id="GO:0046872">
    <property type="term" value="F:metal ion binding"/>
    <property type="evidence" value="ECO:0007669"/>
    <property type="project" value="UniProtKB-KW"/>
</dbReference>
<dbReference type="InterPro" id="IPR048328">
    <property type="entry name" value="Dyp_perox_C"/>
</dbReference>
<dbReference type="PANTHER" id="PTHR30521:SF4">
    <property type="entry name" value="DEFERROCHELATASE"/>
    <property type="match status" value="1"/>
</dbReference>
<evidence type="ECO:0000256" key="7">
    <source>
        <dbReference type="ARBA" id="ARBA00023004"/>
    </source>
</evidence>